<dbReference type="GO" id="GO:0008408">
    <property type="term" value="F:3'-5' exonuclease activity"/>
    <property type="evidence" value="ECO:0007669"/>
    <property type="project" value="InterPro"/>
</dbReference>
<comment type="similarity">
    <text evidence="1 17">Belongs to the DNA polymerase type-A family.</text>
</comment>
<dbReference type="RefSeq" id="WP_130290489.1">
    <property type="nucleotide sequence ID" value="NZ_SHKL01000001.1"/>
</dbReference>
<evidence type="ECO:0000256" key="14">
    <source>
        <dbReference type="ARBA" id="ARBA00049244"/>
    </source>
</evidence>
<keyword evidence="7" id="KW-0540">Nuclease</keyword>
<dbReference type="SUPFAM" id="SSF56672">
    <property type="entry name" value="DNA/RNA polymerases"/>
    <property type="match status" value="1"/>
</dbReference>
<keyword evidence="23" id="KW-1185">Reference proteome</keyword>
<dbReference type="InterPro" id="IPR036279">
    <property type="entry name" value="5-3_exonuclease_C_sf"/>
</dbReference>
<dbReference type="InterPro" id="IPR001098">
    <property type="entry name" value="DNA-dir_DNA_pol_A_palm_dom"/>
</dbReference>
<dbReference type="GO" id="GO:0006261">
    <property type="term" value="P:DNA-templated DNA replication"/>
    <property type="evidence" value="ECO:0007669"/>
    <property type="project" value="UniProtKB-UniRule"/>
</dbReference>
<comment type="caution">
    <text evidence="22">The sequence shown here is derived from an EMBL/GenBank/DDBJ whole genome shotgun (WGS) entry which is preliminary data.</text>
</comment>
<evidence type="ECO:0000256" key="8">
    <source>
        <dbReference type="ARBA" id="ARBA00022763"/>
    </source>
</evidence>
<keyword evidence="5 17" id="KW-0548">Nucleotidyltransferase</keyword>
<dbReference type="InterPro" id="IPR036397">
    <property type="entry name" value="RNaseH_sf"/>
</dbReference>
<evidence type="ECO:0000313" key="23">
    <source>
        <dbReference type="Proteomes" id="UP000291591"/>
    </source>
</evidence>
<dbReference type="GO" id="GO:0008409">
    <property type="term" value="F:5'-3' exonuclease activity"/>
    <property type="evidence" value="ECO:0007669"/>
    <property type="project" value="InterPro"/>
</dbReference>
<reference evidence="22 23" key="1">
    <citation type="submission" date="2019-02" db="EMBL/GenBank/DDBJ databases">
        <title>Sequencing the genomes of 1000 actinobacteria strains.</title>
        <authorList>
            <person name="Klenk H.-P."/>
        </authorList>
    </citation>
    <scope>NUCLEOTIDE SEQUENCE [LARGE SCALE GENOMIC DNA]</scope>
    <source>
        <strain evidence="22 23">DSM 45779</strain>
    </source>
</reference>
<proteinExistence type="inferred from homology"/>
<dbReference type="PRINTS" id="PR00868">
    <property type="entry name" value="DNAPOLI"/>
</dbReference>
<evidence type="ECO:0000259" key="20">
    <source>
        <dbReference type="SMART" id="SM00475"/>
    </source>
</evidence>
<evidence type="ECO:0000256" key="6">
    <source>
        <dbReference type="ARBA" id="ARBA00022705"/>
    </source>
</evidence>
<dbReference type="InterPro" id="IPR002298">
    <property type="entry name" value="DNA_polymerase_A"/>
</dbReference>
<dbReference type="InterPro" id="IPR002421">
    <property type="entry name" value="5-3_exonuclease"/>
</dbReference>
<dbReference type="GO" id="GO:0003887">
    <property type="term" value="F:DNA-directed DNA polymerase activity"/>
    <property type="evidence" value="ECO:0007669"/>
    <property type="project" value="UniProtKB-UniRule"/>
</dbReference>
<keyword evidence="8 17" id="KW-0227">DNA damage</keyword>
<name>A0A4V2FQU9_PSEST</name>
<evidence type="ECO:0000256" key="18">
    <source>
        <dbReference type="SAM" id="MobiDB-lite"/>
    </source>
</evidence>
<evidence type="ECO:0000256" key="17">
    <source>
        <dbReference type="RuleBase" id="RU004460"/>
    </source>
</evidence>
<dbReference type="SMART" id="SM00474">
    <property type="entry name" value="35EXOc"/>
    <property type="match status" value="1"/>
</dbReference>
<evidence type="ECO:0000256" key="7">
    <source>
        <dbReference type="ARBA" id="ARBA00022722"/>
    </source>
</evidence>
<dbReference type="InterPro" id="IPR054690">
    <property type="entry name" value="DNA_polI_exonuclease"/>
</dbReference>
<dbReference type="PANTHER" id="PTHR10133">
    <property type="entry name" value="DNA POLYMERASE I"/>
    <property type="match status" value="1"/>
</dbReference>
<dbReference type="InterPro" id="IPR008918">
    <property type="entry name" value="HhH2"/>
</dbReference>
<dbReference type="GO" id="GO:0006302">
    <property type="term" value="P:double-strand break repair"/>
    <property type="evidence" value="ECO:0007669"/>
    <property type="project" value="TreeGrafter"/>
</dbReference>
<dbReference type="FunFam" id="1.20.1060.10:FF:000001">
    <property type="entry name" value="DNA polymerase I"/>
    <property type="match status" value="1"/>
</dbReference>
<dbReference type="AlphaFoldDB" id="A0A4V2FQU9"/>
<evidence type="ECO:0000256" key="16">
    <source>
        <dbReference type="NCBIfam" id="TIGR00593"/>
    </source>
</evidence>
<evidence type="ECO:0000256" key="10">
    <source>
        <dbReference type="ARBA" id="ARBA00022839"/>
    </source>
</evidence>
<keyword evidence="11 17" id="KW-0239">DNA-directed DNA polymerase</keyword>
<dbReference type="InterPro" id="IPR002562">
    <property type="entry name" value="3'-5'_exonuclease_dom"/>
</dbReference>
<dbReference type="InterPro" id="IPR012337">
    <property type="entry name" value="RNaseH-like_sf"/>
</dbReference>
<comment type="function">
    <text evidence="15">In addition to polymerase activity, this DNA polymerase exhibits 3'-5' and 5'-3' exonuclease activity.</text>
</comment>
<evidence type="ECO:0000256" key="9">
    <source>
        <dbReference type="ARBA" id="ARBA00022801"/>
    </source>
</evidence>
<dbReference type="SMART" id="SM00475">
    <property type="entry name" value="53EXOc"/>
    <property type="match status" value="1"/>
</dbReference>
<feature type="region of interest" description="Disordered" evidence="18">
    <location>
        <begin position="1"/>
        <end position="32"/>
    </location>
</feature>
<dbReference type="FunFam" id="1.10.150.20:FF:000003">
    <property type="entry name" value="DNA polymerase I"/>
    <property type="match status" value="1"/>
</dbReference>
<dbReference type="InterPro" id="IPR020046">
    <property type="entry name" value="5-3_exonucl_a-hlix_arch_N"/>
</dbReference>
<dbReference type="Pfam" id="PF01367">
    <property type="entry name" value="5_3_exonuc"/>
    <property type="match status" value="1"/>
</dbReference>
<evidence type="ECO:0000313" key="22">
    <source>
        <dbReference type="EMBL" id="RZT86140.1"/>
    </source>
</evidence>
<dbReference type="SUPFAM" id="SSF47807">
    <property type="entry name" value="5' to 3' exonuclease, C-terminal subdomain"/>
    <property type="match status" value="1"/>
</dbReference>
<protein>
    <recommendedName>
        <fullName evidence="3 16">DNA polymerase I</fullName>
        <ecNumber evidence="2 16">2.7.7.7</ecNumber>
    </recommendedName>
</protein>
<keyword evidence="6 17" id="KW-0235">DNA replication</keyword>
<dbReference type="CDD" id="cd08637">
    <property type="entry name" value="DNA_pol_A_pol_I_C"/>
    <property type="match status" value="1"/>
</dbReference>
<evidence type="ECO:0000256" key="3">
    <source>
        <dbReference type="ARBA" id="ARBA00020311"/>
    </source>
</evidence>
<dbReference type="Pfam" id="PF00476">
    <property type="entry name" value="DNA_pol_A"/>
    <property type="match status" value="1"/>
</dbReference>
<dbReference type="SMART" id="SM00279">
    <property type="entry name" value="HhH2"/>
    <property type="match status" value="1"/>
</dbReference>
<dbReference type="CDD" id="cd09898">
    <property type="entry name" value="H3TH_53EXO"/>
    <property type="match status" value="1"/>
</dbReference>
<feature type="domain" description="DNA-directed DNA polymerase family A palm" evidence="21">
    <location>
        <begin position="693"/>
        <end position="900"/>
    </location>
</feature>
<comment type="catalytic activity">
    <reaction evidence="14 17">
        <text>DNA(n) + a 2'-deoxyribonucleoside 5'-triphosphate = DNA(n+1) + diphosphate</text>
        <dbReference type="Rhea" id="RHEA:22508"/>
        <dbReference type="Rhea" id="RHEA-COMP:17339"/>
        <dbReference type="Rhea" id="RHEA-COMP:17340"/>
        <dbReference type="ChEBI" id="CHEBI:33019"/>
        <dbReference type="ChEBI" id="CHEBI:61560"/>
        <dbReference type="ChEBI" id="CHEBI:173112"/>
        <dbReference type="EC" id="2.7.7.7"/>
    </reaction>
</comment>
<evidence type="ECO:0000256" key="5">
    <source>
        <dbReference type="ARBA" id="ARBA00022695"/>
    </source>
</evidence>
<keyword evidence="4 17" id="KW-0808">Transferase</keyword>
<dbReference type="InterPro" id="IPR043502">
    <property type="entry name" value="DNA/RNA_pol_sf"/>
</dbReference>
<feature type="domain" description="5'-3' exonuclease" evidence="20">
    <location>
        <begin position="33"/>
        <end position="293"/>
    </location>
</feature>
<evidence type="ECO:0000259" key="21">
    <source>
        <dbReference type="SMART" id="SM00482"/>
    </source>
</evidence>
<dbReference type="FunFam" id="1.10.150.20:FF:000002">
    <property type="entry name" value="DNA polymerase I"/>
    <property type="match status" value="1"/>
</dbReference>
<gene>
    <name evidence="17" type="primary">polA</name>
    <name evidence="22" type="ORF">EV383_3029</name>
</gene>
<evidence type="ECO:0000259" key="19">
    <source>
        <dbReference type="SMART" id="SM00474"/>
    </source>
</evidence>
<keyword evidence="12 17" id="KW-0238">DNA-binding</keyword>
<dbReference type="InterPro" id="IPR020045">
    <property type="entry name" value="DNA_polI_H3TH"/>
</dbReference>
<evidence type="ECO:0000256" key="15">
    <source>
        <dbReference type="ARBA" id="ARBA00053603"/>
    </source>
</evidence>
<evidence type="ECO:0000256" key="11">
    <source>
        <dbReference type="ARBA" id="ARBA00022932"/>
    </source>
</evidence>
<dbReference type="InterPro" id="IPR018320">
    <property type="entry name" value="DNA_polymerase_1"/>
</dbReference>
<dbReference type="Gene3D" id="3.30.70.370">
    <property type="match status" value="1"/>
</dbReference>
<evidence type="ECO:0000256" key="2">
    <source>
        <dbReference type="ARBA" id="ARBA00012417"/>
    </source>
</evidence>
<evidence type="ECO:0000256" key="13">
    <source>
        <dbReference type="ARBA" id="ARBA00023204"/>
    </source>
</evidence>
<dbReference type="SUPFAM" id="SSF53098">
    <property type="entry name" value="Ribonuclease H-like"/>
    <property type="match status" value="1"/>
</dbReference>
<dbReference type="Proteomes" id="UP000291591">
    <property type="component" value="Unassembled WGS sequence"/>
</dbReference>
<keyword evidence="13 17" id="KW-0234">DNA repair</keyword>
<dbReference type="Gene3D" id="3.30.420.10">
    <property type="entry name" value="Ribonuclease H-like superfamily/Ribonuclease H"/>
    <property type="match status" value="1"/>
</dbReference>
<dbReference type="CDD" id="cd09859">
    <property type="entry name" value="PIN_53EXO"/>
    <property type="match status" value="1"/>
</dbReference>
<dbReference type="OrthoDB" id="9806424at2"/>
<dbReference type="NCBIfam" id="TIGR00593">
    <property type="entry name" value="pola"/>
    <property type="match status" value="1"/>
</dbReference>
<dbReference type="Pfam" id="PF22619">
    <property type="entry name" value="DNA_polI_exo1"/>
    <property type="match status" value="1"/>
</dbReference>
<dbReference type="SUPFAM" id="SSF88723">
    <property type="entry name" value="PIN domain-like"/>
    <property type="match status" value="1"/>
</dbReference>
<dbReference type="EMBL" id="SHKL01000001">
    <property type="protein sequence ID" value="RZT86140.1"/>
    <property type="molecule type" value="Genomic_DNA"/>
</dbReference>
<keyword evidence="9" id="KW-0378">Hydrolase</keyword>
<evidence type="ECO:0000256" key="1">
    <source>
        <dbReference type="ARBA" id="ARBA00007705"/>
    </source>
</evidence>
<dbReference type="Gene3D" id="1.10.150.20">
    <property type="entry name" value="5' to 3' exonuclease, C-terminal subdomain"/>
    <property type="match status" value="2"/>
</dbReference>
<dbReference type="FunFam" id="3.40.50.1010:FF:000001">
    <property type="entry name" value="DNA polymerase I"/>
    <property type="match status" value="1"/>
</dbReference>
<dbReference type="SMART" id="SM00482">
    <property type="entry name" value="POLAc"/>
    <property type="match status" value="1"/>
</dbReference>
<accession>A0A4V2FQU9</accession>
<dbReference type="CDD" id="cd06140">
    <property type="entry name" value="DNA_polA_I_Bacillus_like_exo"/>
    <property type="match status" value="1"/>
</dbReference>
<dbReference type="Gene3D" id="1.20.1060.10">
    <property type="entry name" value="Taq DNA Polymerase, Chain T, domain 4"/>
    <property type="match status" value="1"/>
</dbReference>
<keyword evidence="10" id="KW-0269">Exonuclease</keyword>
<dbReference type="NCBIfam" id="NF004397">
    <property type="entry name" value="PRK05755.1"/>
    <property type="match status" value="1"/>
</dbReference>
<dbReference type="GO" id="GO:0003677">
    <property type="term" value="F:DNA binding"/>
    <property type="evidence" value="ECO:0007669"/>
    <property type="project" value="UniProtKB-UniRule"/>
</dbReference>
<organism evidence="22 23">
    <name type="scientific">Pseudonocardia sediminis</name>
    <dbReference type="NCBI Taxonomy" id="1397368"/>
    <lineage>
        <taxon>Bacteria</taxon>
        <taxon>Bacillati</taxon>
        <taxon>Actinomycetota</taxon>
        <taxon>Actinomycetes</taxon>
        <taxon>Pseudonocardiales</taxon>
        <taxon>Pseudonocardiaceae</taxon>
        <taxon>Pseudonocardia</taxon>
    </lineage>
</organism>
<dbReference type="Pfam" id="PF02739">
    <property type="entry name" value="5_3_exonuc_N"/>
    <property type="match status" value="1"/>
</dbReference>
<sequence length="937" mass="101596">MSAATQSPKKTGPGKSSTAKAGSGTSSKKEDTPRLLLLDGHSLAYRAFFALPAENFRTGTGQTTNAVYGFTSMLINLLRDEEPTHLAVAFDVSRKTFRSERYAEYKANRSSTPDDFRGQVDLIKEVLNALNIPVFAVDNYEADDLIATLTTQAEAQGMNVLITTGDRDAFQLVTDHVTVLYPKRGVSDLGRIDPAEVDARYGLTPTQYPDFAALRGDPSDNLPSIPGVGEKTAAKWVREFGSLAELTDRVDEVKGKAGDALRANLANVLLNRQLTELVRDVDLGSDPSQLEVRPWDRDAVHRLFDELEFRVLRERLFATLSSAEPEAEEGFTVQGAVIEPGSVRSWLDEHTRDGRRVALSFGGVAGPVAARDLTGIGFAVGEPTVEARAAGATAGVPQAGYLAVATLTPDDEAALGEWLADPSVPKAAHDIKAVLHGLRARGWTLEGLTSDTALAAYLAKPGQRTFDLADLALRYLRRELRTESEGDGQLSLLGGEEEADNAAAEAEMLAASAVQELADALDADLAERGGSELLAELELPLAFVLADLESAGIAVDAEYLSGLESDFGSQVRQAASDAYEVIGKEINLGSPKQLQVVLFDELNMPKTKRTKTGYTTDADALQSLFEQTEHPFLQHMLLHRDATRLKVTVDGLIKSVADDGRIHTTYSQTIAATGRLSSTDPNLQNVPIRTAAGRRIRDAFVVGDGYTELMTADYSQIEMRIMADLSEDAALIEAFRSQHDFHAETAARVFGVEPTEVSVEQRAKIKAMNYGLAYGLSAYGLSGQLRISTDEAKSMMDDYFAGFGGVRDYLAGVVDQARKDGYTATIMGRRRYLPDLVSDNRQRREMAERMALNAPIQGSAADIIKVAMLGVHKALKAEDLRSRMLLQVHDELVIEVAEGERDALETLVRREMAAAAELSVPLEVSVGYGRSWDAAAH</sequence>
<feature type="compositionally biased region" description="Low complexity" evidence="18">
    <location>
        <begin position="14"/>
        <end position="26"/>
    </location>
</feature>
<evidence type="ECO:0000256" key="4">
    <source>
        <dbReference type="ARBA" id="ARBA00022679"/>
    </source>
</evidence>
<dbReference type="Gene3D" id="3.40.50.1010">
    <property type="entry name" value="5'-nuclease"/>
    <property type="match status" value="1"/>
</dbReference>
<feature type="domain" description="3'-5' exonuclease" evidence="19">
    <location>
        <begin position="334"/>
        <end position="526"/>
    </location>
</feature>
<evidence type="ECO:0000256" key="12">
    <source>
        <dbReference type="ARBA" id="ARBA00023125"/>
    </source>
</evidence>
<dbReference type="InterPro" id="IPR029060">
    <property type="entry name" value="PIN-like_dom_sf"/>
</dbReference>
<dbReference type="PANTHER" id="PTHR10133:SF27">
    <property type="entry name" value="DNA POLYMERASE NU"/>
    <property type="match status" value="1"/>
</dbReference>
<dbReference type="EC" id="2.7.7.7" evidence="2 16"/>